<sequence>MLKGSTYFRSRAVDDRALGHKSDATLRPHALVPASSATPPIPRLRALRRDGPLSWSRWSSTGLNFCWYLALLIRATEGFSRRRGGEGRAPRVVGAVQRVAFCRPDASPQGSRSASRCAPPFAQLPPREPLRLQ</sequence>
<name>A0A5J9VWT5_9POAL</name>
<evidence type="ECO:0000313" key="2">
    <source>
        <dbReference type="EMBL" id="TVU40077.1"/>
    </source>
</evidence>
<feature type="non-terminal residue" evidence="2">
    <location>
        <position position="133"/>
    </location>
</feature>
<feature type="non-terminal residue" evidence="2">
    <location>
        <position position="1"/>
    </location>
</feature>
<gene>
    <name evidence="2" type="ORF">EJB05_13525</name>
</gene>
<accession>A0A5J9VWT5</accession>
<dbReference type="Proteomes" id="UP000324897">
    <property type="component" value="Chromosome 4"/>
</dbReference>
<dbReference type="EMBL" id="RWGY01000007">
    <property type="protein sequence ID" value="TVU40077.1"/>
    <property type="molecule type" value="Genomic_DNA"/>
</dbReference>
<keyword evidence="3" id="KW-1185">Reference proteome</keyword>
<protein>
    <submittedName>
        <fullName evidence="2">Uncharacterized protein</fullName>
    </submittedName>
</protein>
<organism evidence="2 3">
    <name type="scientific">Eragrostis curvula</name>
    <name type="common">weeping love grass</name>
    <dbReference type="NCBI Taxonomy" id="38414"/>
    <lineage>
        <taxon>Eukaryota</taxon>
        <taxon>Viridiplantae</taxon>
        <taxon>Streptophyta</taxon>
        <taxon>Embryophyta</taxon>
        <taxon>Tracheophyta</taxon>
        <taxon>Spermatophyta</taxon>
        <taxon>Magnoliopsida</taxon>
        <taxon>Liliopsida</taxon>
        <taxon>Poales</taxon>
        <taxon>Poaceae</taxon>
        <taxon>PACMAD clade</taxon>
        <taxon>Chloridoideae</taxon>
        <taxon>Eragrostideae</taxon>
        <taxon>Eragrostidinae</taxon>
        <taxon>Eragrostis</taxon>
    </lineage>
</organism>
<dbReference type="AlphaFoldDB" id="A0A5J9VWT5"/>
<evidence type="ECO:0000313" key="3">
    <source>
        <dbReference type="Proteomes" id="UP000324897"/>
    </source>
</evidence>
<feature type="region of interest" description="Disordered" evidence="1">
    <location>
        <begin position="104"/>
        <end position="133"/>
    </location>
</feature>
<evidence type="ECO:0000256" key="1">
    <source>
        <dbReference type="SAM" id="MobiDB-lite"/>
    </source>
</evidence>
<comment type="caution">
    <text evidence="2">The sequence shown here is derived from an EMBL/GenBank/DDBJ whole genome shotgun (WGS) entry which is preliminary data.</text>
</comment>
<proteinExistence type="predicted"/>
<reference evidence="2 3" key="1">
    <citation type="journal article" date="2019" name="Sci. Rep.">
        <title>A high-quality genome of Eragrostis curvula grass provides insights into Poaceae evolution and supports new strategies to enhance forage quality.</title>
        <authorList>
            <person name="Carballo J."/>
            <person name="Santos B.A.C.M."/>
            <person name="Zappacosta D."/>
            <person name="Garbus I."/>
            <person name="Selva J.P."/>
            <person name="Gallo C.A."/>
            <person name="Diaz A."/>
            <person name="Albertini E."/>
            <person name="Caccamo M."/>
            <person name="Echenique V."/>
        </authorList>
    </citation>
    <scope>NUCLEOTIDE SEQUENCE [LARGE SCALE GENOMIC DNA]</scope>
    <source>
        <strain evidence="3">cv. Victoria</strain>
        <tissue evidence="2">Leaf</tissue>
    </source>
</reference>
<dbReference type="Gramene" id="TVU40077">
    <property type="protein sequence ID" value="TVU40077"/>
    <property type="gene ID" value="EJB05_13525"/>
</dbReference>